<dbReference type="EMBL" id="VIWY01000004">
    <property type="protein sequence ID" value="TWG14497.1"/>
    <property type="molecule type" value="Genomic_DNA"/>
</dbReference>
<dbReference type="GO" id="GO:0016747">
    <property type="term" value="F:acyltransferase activity, transferring groups other than amino-acyl groups"/>
    <property type="evidence" value="ECO:0007669"/>
    <property type="project" value="InterPro"/>
</dbReference>
<dbReference type="Proteomes" id="UP000320239">
    <property type="component" value="Unassembled WGS sequence"/>
</dbReference>
<evidence type="ECO:0000313" key="3">
    <source>
        <dbReference type="Proteomes" id="UP000320239"/>
    </source>
</evidence>
<name>A0A561VS95_ACTTI</name>
<protein>
    <submittedName>
        <fullName evidence="2">Acetyltransferase (GNAT) family protein</fullName>
    </submittedName>
</protein>
<dbReference type="InterPro" id="IPR052523">
    <property type="entry name" value="Trichothecene_AcTrans"/>
</dbReference>
<dbReference type="CDD" id="cd04301">
    <property type="entry name" value="NAT_SF"/>
    <property type="match status" value="1"/>
</dbReference>
<dbReference type="Gene3D" id="3.40.630.30">
    <property type="match status" value="1"/>
</dbReference>
<organism evidence="2 3">
    <name type="scientific">Actinoplanes teichomyceticus</name>
    <dbReference type="NCBI Taxonomy" id="1867"/>
    <lineage>
        <taxon>Bacteria</taxon>
        <taxon>Bacillati</taxon>
        <taxon>Actinomycetota</taxon>
        <taxon>Actinomycetes</taxon>
        <taxon>Micromonosporales</taxon>
        <taxon>Micromonosporaceae</taxon>
        <taxon>Actinoplanes</taxon>
    </lineage>
</organism>
<dbReference type="PANTHER" id="PTHR42791">
    <property type="entry name" value="GNAT FAMILY ACETYLTRANSFERASE"/>
    <property type="match status" value="1"/>
</dbReference>
<gene>
    <name evidence="2" type="ORF">FHX34_104797</name>
</gene>
<dbReference type="RefSeq" id="WP_122980461.1">
    <property type="nucleotide sequence ID" value="NZ_BOMX01000147.1"/>
</dbReference>
<reference evidence="2 3" key="1">
    <citation type="submission" date="2019-06" db="EMBL/GenBank/DDBJ databases">
        <title>Sequencing the genomes of 1000 actinobacteria strains.</title>
        <authorList>
            <person name="Klenk H.-P."/>
        </authorList>
    </citation>
    <scope>NUCLEOTIDE SEQUENCE [LARGE SCALE GENOMIC DNA]</scope>
    <source>
        <strain evidence="2 3">DSM 43866</strain>
    </source>
</reference>
<dbReference type="PROSITE" id="PS51186">
    <property type="entry name" value="GNAT"/>
    <property type="match status" value="1"/>
</dbReference>
<accession>A0A561VS95</accession>
<evidence type="ECO:0000313" key="2">
    <source>
        <dbReference type="EMBL" id="TWG14497.1"/>
    </source>
</evidence>
<dbReference type="InterPro" id="IPR016181">
    <property type="entry name" value="Acyl_CoA_acyltransferase"/>
</dbReference>
<dbReference type="OrthoDB" id="7057833at2"/>
<dbReference type="AlphaFoldDB" id="A0A561VS95"/>
<proteinExistence type="predicted"/>
<sequence length="215" mass="23547">MNTADVTVRLAGTDDLNDVALLLAAAFEDGDYANWLVPDKVARHLMYPPYFTLLLEPAIEHGQIELTSDGAAAAVWYRLCGPPPAPTDYEQRLTDICGARTAWFKRLDAALERHHPRDTSHDYLAFLAVRPGRQRQGRGSQLLKHHHTLVDAAGLPCYLEATGPANADLYERHGYHRHEPFPLASSGPSAHPMMRPAAPVVALPAADSSTSSRPV</sequence>
<comment type="caution">
    <text evidence="2">The sequence shown here is derived from an EMBL/GenBank/DDBJ whole genome shotgun (WGS) entry which is preliminary data.</text>
</comment>
<dbReference type="SUPFAM" id="SSF55729">
    <property type="entry name" value="Acyl-CoA N-acyltransferases (Nat)"/>
    <property type="match status" value="1"/>
</dbReference>
<dbReference type="InterPro" id="IPR000182">
    <property type="entry name" value="GNAT_dom"/>
</dbReference>
<keyword evidence="3" id="KW-1185">Reference proteome</keyword>
<keyword evidence="2" id="KW-0808">Transferase</keyword>
<dbReference type="Pfam" id="PF13508">
    <property type="entry name" value="Acetyltransf_7"/>
    <property type="match status" value="1"/>
</dbReference>
<dbReference type="PANTHER" id="PTHR42791:SF1">
    <property type="entry name" value="N-ACETYLTRANSFERASE DOMAIN-CONTAINING PROTEIN"/>
    <property type="match status" value="1"/>
</dbReference>
<evidence type="ECO:0000259" key="1">
    <source>
        <dbReference type="PROSITE" id="PS51186"/>
    </source>
</evidence>
<feature type="domain" description="N-acetyltransferase" evidence="1">
    <location>
        <begin position="53"/>
        <end position="198"/>
    </location>
</feature>